<feature type="compositionally biased region" description="Polar residues" evidence="1">
    <location>
        <begin position="1"/>
        <end position="19"/>
    </location>
</feature>
<proteinExistence type="predicted"/>
<feature type="region of interest" description="Disordered" evidence="1">
    <location>
        <begin position="464"/>
        <end position="483"/>
    </location>
</feature>
<dbReference type="RefSeq" id="XP_018329245.1">
    <property type="nucleotide sequence ID" value="XM_018473743.1"/>
</dbReference>
<dbReference type="PANTHER" id="PTHR45845:SF3">
    <property type="entry name" value="PURATROPHIN-1-LIKE, ISOFORM A"/>
    <property type="match status" value="1"/>
</dbReference>
<dbReference type="Pfam" id="PF00621">
    <property type="entry name" value="RhoGEF"/>
    <property type="match status" value="1"/>
</dbReference>
<feature type="compositionally biased region" description="Polar residues" evidence="1">
    <location>
        <begin position="301"/>
        <end position="313"/>
    </location>
</feature>
<feature type="compositionally biased region" description="Basic and acidic residues" evidence="1">
    <location>
        <begin position="321"/>
        <end position="342"/>
    </location>
</feature>
<dbReference type="OrthoDB" id="6152532at2759"/>
<feature type="compositionally biased region" description="Polar residues" evidence="1">
    <location>
        <begin position="41"/>
        <end position="52"/>
    </location>
</feature>
<gene>
    <name evidence="4" type="primary">LOC108739714</name>
</gene>
<dbReference type="InParanoid" id="A0A1W4XA88"/>
<dbReference type="GO" id="GO:0005085">
    <property type="term" value="F:guanyl-nucleotide exchange factor activity"/>
    <property type="evidence" value="ECO:0007669"/>
    <property type="project" value="InterPro"/>
</dbReference>
<evidence type="ECO:0000313" key="4">
    <source>
        <dbReference type="RefSeq" id="XP_018329245.1"/>
    </source>
</evidence>
<dbReference type="Gene3D" id="1.20.900.10">
    <property type="entry name" value="Dbl homology (DH) domain"/>
    <property type="match status" value="1"/>
</dbReference>
<dbReference type="InterPro" id="IPR000219">
    <property type="entry name" value="DH_dom"/>
</dbReference>
<dbReference type="Proteomes" id="UP000192223">
    <property type="component" value="Unplaced"/>
</dbReference>
<protein>
    <submittedName>
        <fullName evidence="4">Myb-like protein D isoform X1</fullName>
    </submittedName>
</protein>
<name>A0A1W4XA88_AGRPL</name>
<evidence type="ECO:0000313" key="3">
    <source>
        <dbReference type="Proteomes" id="UP000192223"/>
    </source>
</evidence>
<dbReference type="InterPro" id="IPR052231">
    <property type="entry name" value="Rho_GEF_signaling-related"/>
</dbReference>
<reference evidence="4" key="1">
    <citation type="submission" date="2025-08" db="UniProtKB">
        <authorList>
            <consortium name="RefSeq"/>
        </authorList>
    </citation>
    <scope>IDENTIFICATION</scope>
    <source>
        <tissue evidence="4">Entire body</tissue>
    </source>
</reference>
<dbReference type="InterPro" id="IPR035899">
    <property type="entry name" value="DBL_dom_sf"/>
</dbReference>
<dbReference type="SUPFAM" id="SSF48065">
    <property type="entry name" value="DBL homology domain (DH-domain)"/>
    <property type="match status" value="1"/>
</dbReference>
<dbReference type="KEGG" id="apln:108739714"/>
<dbReference type="PANTHER" id="PTHR45845">
    <property type="entry name" value="RHO GUANINE NUCLEOTIDE EXCHANGE FACTOR-RELATED"/>
    <property type="match status" value="1"/>
</dbReference>
<feature type="region of interest" description="Disordered" evidence="1">
    <location>
        <begin position="1"/>
        <end position="123"/>
    </location>
</feature>
<sequence length="805" mass="93140">MFQASAKTNEDSPQTTSSNEKQHDKLVRTRIVIYERVGPVSGNQDETLQSSKCDSKDSRSEGSTMSNFTNNDNAPASQSLNENCSHYSNGKNICNANQTTDKIKKDSHNYKRRGETSSYQTNDKNKASFENTKYASIRNQLKITNRFSNSNLDIPSTSNIDEAKEKRKKVTSDYVGRMLRQFEQKIEENSKPTKKTIERHTVLSGNNAWKSKNDSNVKAFESVDNKLYTNNEETVNNNDKTEALRKNIVADISKTFQTGHSYENEINNNYSEEEFDRIESTFHEMENTILEMQAAHRIQHKQQGTHCTLTSKNNTKHKPTKKDSSSFREDFQLDKRKNDEKDRDSLSEDMYYVIVDETYQDRDEEFGKSNFESLEDINFVEAYNRRGSELILTQVGQILRRSISQDRSSSTLNFLHKQFPEETLDRENENEKFNQTTSETEYPPGEVKVHSGLETANYFSGRDVINSKKNGSETTDSEVSSNRSTLYSVSEYNDEDFSDVDVREKVVTFDQGIRRETYYNSQKNPVIEKICNLESCHMNHGESHYDINSLGRERKKSKEKRKIDYLAEELLYSEKKYISDLEKIITDYVPFLINEETIPHHLIAKAHIVFGNIKAIYSKTKDFYNDLKDCAEIPELIADTFLKHENLFQMYPIYYKNKPRADYYLTKEFRSDIIARQKHLGDRLGLASYLLTPVQRLGKYILLLEQIQKELTQEGTPSNKIQKAIEMVRKQMSRGNDFLAIDSIKESPVNLAQQGSFIMREKFNIIKPRKFEAMLFLFEEIVVITSPDTVSTYTYGDSSSLFIAS</sequence>
<feature type="region of interest" description="Disordered" evidence="1">
    <location>
        <begin position="298"/>
        <end position="342"/>
    </location>
</feature>
<feature type="domain" description="DH" evidence="2">
    <location>
        <begin position="562"/>
        <end position="738"/>
    </location>
</feature>
<feature type="compositionally biased region" description="Basic and acidic residues" evidence="1">
    <location>
        <begin position="101"/>
        <end position="115"/>
    </location>
</feature>
<evidence type="ECO:0000256" key="1">
    <source>
        <dbReference type="SAM" id="MobiDB-lite"/>
    </source>
</evidence>
<dbReference type="AlphaFoldDB" id="A0A1W4XA88"/>
<dbReference type="SMART" id="SM00325">
    <property type="entry name" value="RhoGEF"/>
    <property type="match status" value="1"/>
</dbReference>
<organism evidence="3 4">
    <name type="scientific">Agrilus planipennis</name>
    <name type="common">Emerald ash borer</name>
    <name type="synonym">Agrilus marcopoli</name>
    <dbReference type="NCBI Taxonomy" id="224129"/>
    <lineage>
        <taxon>Eukaryota</taxon>
        <taxon>Metazoa</taxon>
        <taxon>Ecdysozoa</taxon>
        <taxon>Arthropoda</taxon>
        <taxon>Hexapoda</taxon>
        <taxon>Insecta</taxon>
        <taxon>Pterygota</taxon>
        <taxon>Neoptera</taxon>
        <taxon>Endopterygota</taxon>
        <taxon>Coleoptera</taxon>
        <taxon>Polyphaga</taxon>
        <taxon>Elateriformia</taxon>
        <taxon>Buprestoidea</taxon>
        <taxon>Buprestidae</taxon>
        <taxon>Agrilinae</taxon>
        <taxon>Agrilus</taxon>
    </lineage>
</organism>
<feature type="compositionally biased region" description="Polar residues" evidence="1">
    <location>
        <begin position="467"/>
        <end position="483"/>
    </location>
</feature>
<feature type="compositionally biased region" description="Polar residues" evidence="1">
    <location>
        <begin position="61"/>
        <end position="100"/>
    </location>
</feature>
<dbReference type="CDD" id="cd00160">
    <property type="entry name" value="RhoGEF"/>
    <property type="match status" value="1"/>
</dbReference>
<accession>A0A1W4XA88</accession>
<evidence type="ECO:0000259" key="2">
    <source>
        <dbReference type="PROSITE" id="PS50010"/>
    </source>
</evidence>
<dbReference type="STRING" id="224129.A0A1W4XA88"/>
<keyword evidence="3" id="KW-1185">Reference proteome</keyword>
<dbReference type="GeneID" id="108739714"/>
<dbReference type="PROSITE" id="PS50010">
    <property type="entry name" value="DH_2"/>
    <property type="match status" value="1"/>
</dbReference>